<proteinExistence type="inferred from homology"/>
<evidence type="ECO:0000313" key="4">
    <source>
        <dbReference type="EMBL" id="KAJ4955455.1"/>
    </source>
</evidence>
<dbReference type="Gene3D" id="3.40.50.1820">
    <property type="entry name" value="alpha/beta hydrolase"/>
    <property type="match status" value="2"/>
</dbReference>
<comment type="similarity">
    <text evidence="2">Belongs to the AB hydrolase superfamily. Epoxide hydrolase family.</text>
</comment>
<feature type="domain" description="AB hydrolase-1" evidence="3">
    <location>
        <begin position="25"/>
        <end position="95"/>
    </location>
</feature>
<evidence type="ECO:0000256" key="2">
    <source>
        <dbReference type="ARBA" id="ARBA00038334"/>
    </source>
</evidence>
<dbReference type="PRINTS" id="PR00412">
    <property type="entry name" value="EPOXHYDRLASE"/>
</dbReference>
<evidence type="ECO:0000313" key="5">
    <source>
        <dbReference type="Proteomes" id="UP001141806"/>
    </source>
</evidence>
<dbReference type="GO" id="GO:0016787">
    <property type="term" value="F:hydrolase activity"/>
    <property type="evidence" value="ECO:0007669"/>
    <property type="project" value="UniProtKB-KW"/>
</dbReference>
<keyword evidence="5" id="KW-1185">Reference proteome</keyword>
<sequence>MEGIEHRMVSVNGIQMHIAEKGQGPVVLLLHGFPQLWYSWRHQMTALASHGYRAVTPDLRGYGDTDAPPSSTSYTAFHIVGDLIALIDLLAQEKAFVSLSVAFIPRNPSGKPIDRMRAALGDDYYMCRFQEPGEIEEVLARFGTKNILKRFLTTLKPAPLYLPKGNEFGDLPDHQISLPSWLSEEDVNYYASKFDIKGFTGGLNYYRALNLNWELMAPWTGVQVKVPVKYIVGDLDLTYNSPGAKNYIHGGGFKRNVPFLQDLVVMEGVGHFINEEKSDEINTHILDFIKTF</sequence>
<dbReference type="Pfam" id="PF00561">
    <property type="entry name" value="Abhydrolase_1"/>
    <property type="match status" value="1"/>
</dbReference>
<dbReference type="InterPro" id="IPR000639">
    <property type="entry name" value="Epox_hydrolase-like"/>
</dbReference>
<keyword evidence="1" id="KW-0378">Hydrolase</keyword>
<accession>A0A9Q0GXP7</accession>
<dbReference type="PANTHER" id="PTHR43329">
    <property type="entry name" value="EPOXIDE HYDROLASE"/>
    <property type="match status" value="1"/>
</dbReference>
<dbReference type="InterPro" id="IPR029058">
    <property type="entry name" value="AB_hydrolase_fold"/>
</dbReference>
<name>A0A9Q0GXP7_9MAGN</name>
<dbReference type="EMBL" id="JAMYWD010000011">
    <property type="protein sequence ID" value="KAJ4955455.1"/>
    <property type="molecule type" value="Genomic_DNA"/>
</dbReference>
<dbReference type="InterPro" id="IPR000073">
    <property type="entry name" value="AB_hydrolase_1"/>
</dbReference>
<protein>
    <recommendedName>
        <fullName evidence="3">AB hydrolase-1 domain-containing protein</fullName>
    </recommendedName>
</protein>
<gene>
    <name evidence="4" type="ORF">NE237_012238</name>
</gene>
<dbReference type="SUPFAM" id="SSF53474">
    <property type="entry name" value="alpha/beta-Hydrolases"/>
    <property type="match status" value="1"/>
</dbReference>
<dbReference type="Proteomes" id="UP001141806">
    <property type="component" value="Unassembled WGS sequence"/>
</dbReference>
<comment type="caution">
    <text evidence="4">The sequence shown here is derived from an EMBL/GenBank/DDBJ whole genome shotgun (WGS) entry which is preliminary data.</text>
</comment>
<organism evidence="4 5">
    <name type="scientific">Protea cynaroides</name>
    <dbReference type="NCBI Taxonomy" id="273540"/>
    <lineage>
        <taxon>Eukaryota</taxon>
        <taxon>Viridiplantae</taxon>
        <taxon>Streptophyta</taxon>
        <taxon>Embryophyta</taxon>
        <taxon>Tracheophyta</taxon>
        <taxon>Spermatophyta</taxon>
        <taxon>Magnoliopsida</taxon>
        <taxon>Proteales</taxon>
        <taxon>Proteaceae</taxon>
        <taxon>Protea</taxon>
    </lineage>
</organism>
<evidence type="ECO:0000259" key="3">
    <source>
        <dbReference type="Pfam" id="PF00561"/>
    </source>
</evidence>
<evidence type="ECO:0000256" key="1">
    <source>
        <dbReference type="ARBA" id="ARBA00022801"/>
    </source>
</evidence>
<dbReference type="OrthoDB" id="7130006at2759"/>
<reference evidence="4" key="1">
    <citation type="journal article" date="2023" name="Plant J.">
        <title>The genome of the king protea, Protea cynaroides.</title>
        <authorList>
            <person name="Chang J."/>
            <person name="Duong T.A."/>
            <person name="Schoeman C."/>
            <person name="Ma X."/>
            <person name="Roodt D."/>
            <person name="Barker N."/>
            <person name="Li Z."/>
            <person name="Van de Peer Y."/>
            <person name="Mizrachi E."/>
        </authorList>
    </citation>
    <scope>NUCLEOTIDE SEQUENCE</scope>
    <source>
        <tissue evidence="4">Young leaves</tissue>
    </source>
</reference>
<dbReference type="AlphaFoldDB" id="A0A9Q0GXP7"/>